<dbReference type="SUPFAM" id="SSF55729">
    <property type="entry name" value="Acyl-CoA N-acyltransferases (Nat)"/>
    <property type="match status" value="1"/>
</dbReference>
<dbReference type="CDD" id="cd04301">
    <property type="entry name" value="NAT_SF"/>
    <property type="match status" value="1"/>
</dbReference>
<dbReference type="Gene3D" id="3.40.630.30">
    <property type="match status" value="1"/>
</dbReference>
<proteinExistence type="predicted"/>
<evidence type="ECO:0000313" key="2">
    <source>
        <dbReference type="EMBL" id="QNA43930.1"/>
    </source>
</evidence>
<dbReference type="PANTHER" id="PTHR43233:SF1">
    <property type="entry name" value="FAMILY N-ACETYLTRANSFERASE, PUTATIVE (AFU_ORTHOLOGUE AFUA_6G03350)-RELATED"/>
    <property type="match status" value="1"/>
</dbReference>
<dbReference type="Proteomes" id="UP000515344">
    <property type="component" value="Chromosome"/>
</dbReference>
<evidence type="ECO:0000313" key="3">
    <source>
        <dbReference type="Proteomes" id="UP000515344"/>
    </source>
</evidence>
<sequence length="145" mass="16930">MQREGFAITTETSFFNVEFIHAFLSKSYWAENIPLETVQRSIDNSISFGVFHLGRQIGFARVITDKTTFAYLADVFIDEAYRGQGLSKWLMEEIMAHEDLQGLRRFMLATRDAHGLYSQFGFSELSFPERWMQIHQPDIYKKSEV</sequence>
<gene>
    <name evidence="2" type="ORF">H4075_17915</name>
</gene>
<reference evidence="3" key="1">
    <citation type="submission" date="2020-08" db="EMBL/GenBank/DDBJ databases">
        <title>Lacibacter sp. S13-6-6 genome sequencing.</title>
        <authorList>
            <person name="Jin L."/>
        </authorList>
    </citation>
    <scope>NUCLEOTIDE SEQUENCE [LARGE SCALE GENOMIC DNA]</scope>
    <source>
        <strain evidence="3">S13-6-6</strain>
    </source>
</reference>
<dbReference type="GO" id="GO:0016747">
    <property type="term" value="F:acyltransferase activity, transferring groups other than amino-acyl groups"/>
    <property type="evidence" value="ECO:0007669"/>
    <property type="project" value="InterPro"/>
</dbReference>
<keyword evidence="3" id="KW-1185">Reference proteome</keyword>
<dbReference type="Pfam" id="PF13508">
    <property type="entry name" value="Acetyltransf_7"/>
    <property type="match status" value="1"/>
</dbReference>
<dbReference type="InterPro" id="IPR016181">
    <property type="entry name" value="Acyl_CoA_acyltransferase"/>
</dbReference>
<dbReference type="RefSeq" id="WP_182802192.1">
    <property type="nucleotide sequence ID" value="NZ_CP060007.1"/>
</dbReference>
<protein>
    <submittedName>
        <fullName evidence="2">GNAT family N-acetyltransferase</fullName>
    </submittedName>
</protein>
<dbReference type="EMBL" id="CP060007">
    <property type="protein sequence ID" value="QNA43930.1"/>
    <property type="molecule type" value="Genomic_DNA"/>
</dbReference>
<name>A0A7G5XEM7_9BACT</name>
<evidence type="ECO:0000259" key="1">
    <source>
        <dbReference type="PROSITE" id="PS51186"/>
    </source>
</evidence>
<accession>A0A7G5XEM7</accession>
<dbReference type="AlphaFoldDB" id="A0A7G5XEM7"/>
<organism evidence="2 3">
    <name type="scientific">Lacibacter sediminis</name>
    <dbReference type="NCBI Taxonomy" id="2760713"/>
    <lineage>
        <taxon>Bacteria</taxon>
        <taxon>Pseudomonadati</taxon>
        <taxon>Bacteroidota</taxon>
        <taxon>Chitinophagia</taxon>
        <taxon>Chitinophagales</taxon>
        <taxon>Chitinophagaceae</taxon>
        <taxon>Lacibacter</taxon>
    </lineage>
</organism>
<dbReference type="PROSITE" id="PS51186">
    <property type="entry name" value="GNAT"/>
    <property type="match status" value="1"/>
</dbReference>
<feature type="domain" description="N-acetyltransferase" evidence="1">
    <location>
        <begin position="6"/>
        <end position="145"/>
    </location>
</feature>
<dbReference type="InterPro" id="IPR000182">
    <property type="entry name" value="GNAT_dom"/>
</dbReference>
<dbReference type="PANTHER" id="PTHR43233">
    <property type="entry name" value="FAMILY N-ACETYLTRANSFERASE, PUTATIVE (AFU_ORTHOLOGUE AFUA_6G03350)-RELATED"/>
    <property type="match status" value="1"/>
</dbReference>
<dbReference type="InterPro" id="IPR053144">
    <property type="entry name" value="Acetyltransferase_Butenolide"/>
</dbReference>
<dbReference type="KEGG" id="lacs:H4075_17915"/>